<reference evidence="1" key="1">
    <citation type="journal article" date="2014" name="Front. Microbiol.">
        <title>High frequency of phylogenetically diverse reductive dehalogenase-homologous genes in deep subseafloor sedimentary metagenomes.</title>
        <authorList>
            <person name="Kawai M."/>
            <person name="Futagami T."/>
            <person name="Toyoda A."/>
            <person name="Takaki Y."/>
            <person name="Nishi S."/>
            <person name="Hori S."/>
            <person name="Arai W."/>
            <person name="Tsubouchi T."/>
            <person name="Morono Y."/>
            <person name="Uchiyama I."/>
            <person name="Ito T."/>
            <person name="Fujiyama A."/>
            <person name="Inagaki F."/>
            <person name="Takami H."/>
        </authorList>
    </citation>
    <scope>NUCLEOTIDE SEQUENCE</scope>
    <source>
        <strain evidence="1">Expedition CK06-06</strain>
    </source>
</reference>
<organism evidence="1">
    <name type="scientific">marine sediment metagenome</name>
    <dbReference type="NCBI Taxonomy" id="412755"/>
    <lineage>
        <taxon>unclassified sequences</taxon>
        <taxon>metagenomes</taxon>
        <taxon>ecological metagenomes</taxon>
    </lineage>
</organism>
<sequence length="43" mass="4680">DLALSDGAQSLTFDNFRQFMSQLIPVVQASGRKLATSSIKIKP</sequence>
<comment type="caution">
    <text evidence="1">The sequence shown here is derived from an EMBL/GenBank/DDBJ whole genome shotgun (WGS) entry which is preliminary data.</text>
</comment>
<accession>X1G4W8</accession>
<feature type="non-terminal residue" evidence="1">
    <location>
        <position position="1"/>
    </location>
</feature>
<proteinExistence type="predicted"/>
<evidence type="ECO:0000313" key="1">
    <source>
        <dbReference type="EMBL" id="GAH52297.1"/>
    </source>
</evidence>
<dbReference type="AlphaFoldDB" id="X1G4W8"/>
<name>X1G4W8_9ZZZZ</name>
<gene>
    <name evidence="1" type="ORF">S03H2_37934</name>
</gene>
<protein>
    <submittedName>
        <fullName evidence="1">Uncharacterized protein</fullName>
    </submittedName>
</protein>
<dbReference type="EMBL" id="BARU01023367">
    <property type="protein sequence ID" value="GAH52297.1"/>
    <property type="molecule type" value="Genomic_DNA"/>
</dbReference>